<feature type="compositionally biased region" description="Acidic residues" evidence="1">
    <location>
        <begin position="119"/>
        <end position="130"/>
    </location>
</feature>
<dbReference type="Proteomes" id="UP000504610">
    <property type="component" value="Chromosome 3"/>
</dbReference>
<evidence type="ECO:0000313" key="4">
    <source>
        <dbReference type="RefSeq" id="XP_018476486.2"/>
    </source>
</evidence>
<dbReference type="Gene3D" id="3.80.10.10">
    <property type="entry name" value="Ribonuclease Inhibitor"/>
    <property type="match status" value="3"/>
</dbReference>
<dbReference type="InterPro" id="IPR057207">
    <property type="entry name" value="FBXL15_LRR"/>
</dbReference>
<dbReference type="OrthoDB" id="10257471at2759"/>
<name>A0A6J0MXV3_RAPSA</name>
<dbReference type="SUPFAM" id="SSF52047">
    <property type="entry name" value="RNI-like"/>
    <property type="match status" value="1"/>
</dbReference>
<feature type="region of interest" description="Disordered" evidence="1">
    <location>
        <begin position="1"/>
        <end position="35"/>
    </location>
</feature>
<reference evidence="3" key="1">
    <citation type="journal article" date="2019" name="Database">
        <title>The radish genome database (RadishGD): an integrated information resource for radish genomics.</title>
        <authorList>
            <person name="Yu H.J."/>
            <person name="Baek S."/>
            <person name="Lee Y.J."/>
            <person name="Cho A."/>
            <person name="Mun J.H."/>
        </authorList>
    </citation>
    <scope>NUCLEOTIDE SEQUENCE [LARGE SCALE GENOMIC DNA]</scope>
    <source>
        <strain evidence="3">cv. WK10039</strain>
    </source>
</reference>
<dbReference type="InterPro" id="IPR032675">
    <property type="entry name" value="LRR_dom_sf"/>
</dbReference>
<accession>A0A6J0MXV3</accession>
<reference evidence="4" key="2">
    <citation type="submission" date="2025-08" db="UniProtKB">
        <authorList>
            <consortium name="RefSeq"/>
        </authorList>
    </citation>
    <scope>IDENTIFICATION</scope>
    <source>
        <tissue evidence="4">Leaf</tissue>
    </source>
</reference>
<feature type="domain" description="F-box/LRR-repeat protein 15-like leucin rich repeat" evidence="2">
    <location>
        <begin position="406"/>
        <end position="556"/>
    </location>
</feature>
<dbReference type="RefSeq" id="XP_018476486.2">
    <property type="nucleotide sequence ID" value="XM_018620984.2"/>
</dbReference>
<dbReference type="AlphaFoldDB" id="A0A6J0MXV3"/>
<keyword evidence="3" id="KW-1185">Reference proteome</keyword>
<dbReference type="KEGG" id="rsz:108847670"/>
<dbReference type="InterPro" id="IPR006553">
    <property type="entry name" value="Leu-rich_rpt_Cys-con_subtyp"/>
</dbReference>
<dbReference type="GeneID" id="108847670"/>
<dbReference type="GO" id="GO:0019005">
    <property type="term" value="C:SCF ubiquitin ligase complex"/>
    <property type="evidence" value="ECO:0007669"/>
    <property type="project" value="TreeGrafter"/>
</dbReference>
<sequence>MTSSREDPEILPDAAQEEEQPNLPAADDVASPDNSDSVINHRIPVLLPLFDCVAMDNLCHVAEMLREQERQRIRDEEVAETRRRFAEERAEIHRLHVLEVARNYALELHADQTHKLPKDDDEEEEEEGEEEIVKGKSRFDDAKKAIKKRRKYSRGSSTTDTGGIELSMTMMHRTPPTLTELCMRVLAKNSESIESLHLVPDHLKKKISSLVSDSSKVDKAFIQLLVDDSPREVFVNNCVDLEEKDLTQILSDCDRVSLEVLNLDLCGRAMTENAITEFLNRSPNGFPSLTRLSLQGAFCLTDNALALVSRSAPLLRVINLCECSLLTFQAVKILADYFGSTLRGLNIGGCQGIKPCDVFRTSLSRFEKLSSLSVAGLEGVYDVVVEFCASRGCNLTDLSLASCVGVNDGTLWTVGRYCPNLEALDISELESLTDASLKEITDGCRSLNSVKFKRNRFSDEGVAAFLEVCGGSLNNLCLNNVRDVGQETAISLANYCKRLHYLDLSWCRKLTEEELRRIMCCCKSLRSLKLFGWTQVTEEFLEDLSKSEVNIVGLKMTSLFAHPDDSHPSVDAKCF</sequence>
<gene>
    <name evidence="4" type="primary">LOC108847670</name>
</gene>
<evidence type="ECO:0000259" key="2">
    <source>
        <dbReference type="Pfam" id="PF25372"/>
    </source>
</evidence>
<dbReference type="PANTHER" id="PTHR13318">
    <property type="entry name" value="PARTNER OF PAIRED, ISOFORM B-RELATED"/>
    <property type="match status" value="1"/>
</dbReference>
<proteinExistence type="predicted"/>
<dbReference type="PANTHER" id="PTHR13318:SF95">
    <property type="entry name" value="F-BOX PROTEIN YLR352W"/>
    <property type="match status" value="1"/>
</dbReference>
<evidence type="ECO:0000313" key="3">
    <source>
        <dbReference type="Proteomes" id="UP000504610"/>
    </source>
</evidence>
<dbReference type="SMART" id="SM00367">
    <property type="entry name" value="LRR_CC"/>
    <property type="match status" value="7"/>
</dbReference>
<organism evidence="3 4">
    <name type="scientific">Raphanus sativus</name>
    <name type="common">Radish</name>
    <name type="synonym">Raphanus raphanistrum var. sativus</name>
    <dbReference type="NCBI Taxonomy" id="3726"/>
    <lineage>
        <taxon>Eukaryota</taxon>
        <taxon>Viridiplantae</taxon>
        <taxon>Streptophyta</taxon>
        <taxon>Embryophyta</taxon>
        <taxon>Tracheophyta</taxon>
        <taxon>Spermatophyta</taxon>
        <taxon>Magnoliopsida</taxon>
        <taxon>eudicotyledons</taxon>
        <taxon>Gunneridae</taxon>
        <taxon>Pentapetalae</taxon>
        <taxon>rosids</taxon>
        <taxon>malvids</taxon>
        <taxon>Brassicales</taxon>
        <taxon>Brassicaceae</taxon>
        <taxon>Brassiceae</taxon>
        <taxon>Raphanus</taxon>
    </lineage>
</organism>
<evidence type="ECO:0000256" key="1">
    <source>
        <dbReference type="SAM" id="MobiDB-lite"/>
    </source>
</evidence>
<protein>
    <submittedName>
        <fullName evidence="4">F-box/LRR-repeat protein 4</fullName>
    </submittedName>
</protein>
<dbReference type="Pfam" id="PF25372">
    <property type="entry name" value="DUF7885"/>
    <property type="match status" value="1"/>
</dbReference>
<dbReference type="GO" id="GO:0031146">
    <property type="term" value="P:SCF-dependent proteasomal ubiquitin-dependent protein catabolic process"/>
    <property type="evidence" value="ECO:0007669"/>
    <property type="project" value="TreeGrafter"/>
</dbReference>
<feature type="region of interest" description="Disordered" evidence="1">
    <location>
        <begin position="111"/>
        <end position="136"/>
    </location>
</feature>